<keyword evidence="2" id="KW-1185">Reference proteome</keyword>
<dbReference type="PANTHER" id="PTHR47331">
    <property type="entry name" value="PHD-TYPE DOMAIN-CONTAINING PROTEIN"/>
    <property type="match status" value="1"/>
</dbReference>
<proteinExistence type="predicted"/>
<dbReference type="AlphaFoldDB" id="A0A9Q1CLD3"/>
<protein>
    <submittedName>
        <fullName evidence="1">Uncharacterized protein</fullName>
    </submittedName>
</protein>
<dbReference type="PANTHER" id="PTHR47331:SF5">
    <property type="entry name" value="RIBONUCLEASE H"/>
    <property type="match status" value="1"/>
</dbReference>
<organism evidence="1 2">
    <name type="scientific">Holothuria leucospilota</name>
    <name type="common">Black long sea cucumber</name>
    <name type="synonym">Mertensiothuria leucospilota</name>
    <dbReference type="NCBI Taxonomy" id="206669"/>
    <lineage>
        <taxon>Eukaryota</taxon>
        <taxon>Metazoa</taxon>
        <taxon>Echinodermata</taxon>
        <taxon>Eleutherozoa</taxon>
        <taxon>Echinozoa</taxon>
        <taxon>Holothuroidea</taxon>
        <taxon>Aspidochirotacea</taxon>
        <taxon>Aspidochirotida</taxon>
        <taxon>Holothuriidae</taxon>
        <taxon>Holothuria</taxon>
    </lineage>
</organism>
<sequence length="69" mass="8298">MKGPDLLNNLLGVLLRFRQYEMAACGDISKMYHRVLIPEIDQHVHRFLWRDLDIERPPDVYIKTVLTFW</sequence>
<comment type="caution">
    <text evidence="1">The sequence shown here is derived from an EMBL/GenBank/DDBJ whole genome shotgun (WGS) entry which is preliminary data.</text>
</comment>
<reference evidence="1" key="1">
    <citation type="submission" date="2021-10" db="EMBL/GenBank/DDBJ databases">
        <title>Tropical sea cucumber genome reveals ecological adaptation and Cuvierian tubules defense mechanism.</title>
        <authorList>
            <person name="Chen T."/>
        </authorList>
    </citation>
    <scope>NUCLEOTIDE SEQUENCE</scope>
    <source>
        <strain evidence="1">Nanhai2018</strain>
        <tissue evidence="1">Muscle</tissue>
    </source>
</reference>
<gene>
    <name evidence="1" type="ORF">HOLleu_05597</name>
</gene>
<dbReference type="OrthoDB" id="5985322at2759"/>
<accession>A0A9Q1CLD3</accession>
<evidence type="ECO:0000313" key="2">
    <source>
        <dbReference type="Proteomes" id="UP001152320"/>
    </source>
</evidence>
<evidence type="ECO:0000313" key="1">
    <source>
        <dbReference type="EMBL" id="KAJ8046805.1"/>
    </source>
</evidence>
<name>A0A9Q1CLD3_HOLLE</name>
<dbReference type="Proteomes" id="UP001152320">
    <property type="component" value="Chromosome 2"/>
</dbReference>
<dbReference type="EMBL" id="JAIZAY010000002">
    <property type="protein sequence ID" value="KAJ8046805.1"/>
    <property type="molecule type" value="Genomic_DNA"/>
</dbReference>